<dbReference type="Pfam" id="PF04820">
    <property type="entry name" value="Trp_halogenase"/>
    <property type="match status" value="1"/>
</dbReference>
<evidence type="ECO:0000313" key="3">
    <source>
        <dbReference type="EMBL" id="MCL1142178.1"/>
    </source>
</evidence>
<gene>
    <name evidence="3" type="ORF">L2672_05655</name>
</gene>
<keyword evidence="4" id="KW-1185">Reference proteome</keyword>
<dbReference type="AlphaFoldDB" id="A0A9X1ZI68"/>
<feature type="binding site" evidence="2">
    <location>
        <position position="337"/>
    </location>
    <ligand>
        <name>FAD</name>
        <dbReference type="ChEBI" id="CHEBI:57692"/>
    </ligand>
</feature>
<comment type="caution">
    <text evidence="3">The sequence shown here is derived from an EMBL/GenBank/DDBJ whole genome shotgun (WGS) entry which is preliminary data.</text>
</comment>
<dbReference type="Gene3D" id="3.50.50.60">
    <property type="entry name" value="FAD/NAD(P)-binding domain"/>
    <property type="match status" value="1"/>
</dbReference>
<name>A0A9X1ZI68_9GAMM</name>
<dbReference type="Proteomes" id="UP001139333">
    <property type="component" value="Unassembled WGS sequence"/>
</dbReference>
<feature type="binding site" evidence="2">
    <location>
        <position position="75"/>
    </location>
    <ligand>
        <name>7-chloro-L-tryptophan</name>
        <dbReference type="ChEBI" id="CHEBI:58713"/>
    </ligand>
</feature>
<keyword evidence="2" id="KW-0274">FAD</keyword>
<dbReference type="PANTHER" id="PTHR43747:SF4">
    <property type="entry name" value="FLAVIN-DEPENDENT TRYPTOPHAN HALOGENASE"/>
    <property type="match status" value="1"/>
</dbReference>
<reference evidence="3" key="1">
    <citation type="submission" date="2022-01" db="EMBL/GenBank/DDBJ databases">
        <title>Whole genome-based taxonomy of the Shewanellaceae.</title>
        <authorList>
            <person name="Martin-Rodriguez A.J."/>
        </authorList>
    </citation>
    <scope>NUCLEOTIDE SEQUENCE</scope>
    <source>
        <strain evidence="3">DSM 16422</strain>
    </source>
</reference>
<dbReference type="RefSeq" id="WP_248994863.1">
    <property type="nucleotide sequence ID" value="NZ_JAKIKP010000003.1"/>
</dbReference>
<feature type="binding site" evidence="2">
    <location>
        <position position="182"/>
    </location>
    <ligand>
        <name>FAD</name>
        <dbReference type="ChEBI" id="CHEBI:57692"/>
    </ligand>
</feature>
<feature type="binding site" evidence="2">
    <location>
        <position position="328"/>
    </location>
    <ligand>
        <name>FAD</name>
        <dbReference type="ChEBI" id="CHEBI:57692"/>
    </ligand>
</feature>
<dbReference type="GO" id="GO:0004497">
    <property type="term" value="F:monooxygenase activity"/>
    <property type="evidence" value="ECO:0007669"/>
    <property type="project" value="InterPro"/>
</dbReference>
<dbReference type="InterPro" id="IPR036188">
    <property type="entry name" value="FAD/NAD-bd_sf"/>
</dbReference>
<dbReference type="InterPro" id="IPR050816">
    <property type="entry name" value="Flavin-dep_Halogenase_NPB"/>
</dbReference>
<organism evidence="3 4">
    <name type="scientific">Shewanella gaetbuli</name>
    <dbReference type="NCBI Taxonomy" id="220752"/>
    <lineage>
        <taxon>Bacteria</taxon>
        <taxon>Pseudomonadati</taxon>
        <taxon>Pseudomonadota</taxon>
        <taxon>Gammaproteobacteria</taxon>
        <taxon>Alteromonadales</taxon>
        <taxon>Shewanellaceae</taxon>
        <taxon>Shewanella</taxon>
    </lineage>
</organism>
<feature type="active site" evidence="1">
    <location>
        <position position="75"/>
    </location>
</feature>
<dbReference type="EMBL" id="JAKIKP010000003">
    <property type="protein sequence ID" value="MCL1142178.1"/>
    <property type="molecule type" value="Genomic_DNA"/>
</dbReference>
<proteinExistence type="predicted"/>
<accession>A0A9X1ZI68</accession>
<sequence>MKKYIIVGGGTAGWMSAAILSNVLKHTNVEIVLIESPNIATVGVGEATIPSIIDLLRYLNISLEDFIKVTDSTFKLGIKFVDWLRVDHHYWHPFGSVGGKIDTLPFFHHWSLCYENGLKSEYTDFSPAIVMAKNNKFFIPQGNKANLFSSSDYALHFDAIKVAAYLKDFSLKNGVEHISCEVSAVNKDNEKIASLKLTDNRIVTGDFFIDCSGQHALLIEKSLNVGYQDWSEYLPVDRAVAIQSEKNTSLPPYTESIAHEHGWRWKIPLQSRTGNGYVYSSRFCDDETAYKLLLDNIDGEQLTKAHFIKFTTGKRDKIWHQNCLAVGLSSGFLEPLESTSIHLIMKTMLTFMQMLPSESLHQATIDEFNRLMDIEFECIRDFIVAHYCLSQRTDSNFWQWWQTAEIPCSLKQKLNLFMEQGRLVNNDLDLFASDSWYSILAGMDQKPKDIDPLCHISSLQVVKEMLQKRALALQHSTNKIPSHQEYLQQLIFQKVKTI</sequence>
<dbReference type="GO" id="GO:0000166">
    <property type="term" value="F:nucleotide binding"/>
    <property type="evidence" value="ECO:0007669"/>
    <property type="project" value="UniProtKB-KW"/>
</dbReference>
<dbReference type="PANTHER" id="PTHR43747">
    <property type="entry name" value="FAD-BINDING PROTEIN"/>
    <property type="match status" value="1"/>
</dbReference>
<keyword evidence="2" id="KW-0547">Nucleotide-binding</keyword>
<evidence type="ECO:0000313" key="4">
    <source>
        <dbReference type="Proteomes" id="UP001139333"/>
    </source>
</evidence>
<dbReference type="InterPro" id="IPR033856">
    <property type="entry name" value="Trp_halogen"/>
</dbReference>
<evidence type="ECO:0000256" key="2">
    <source>
        <dbReference type="PIRSR" id="PIRSR011396-2"/>
    </source>
</evidence>
<feature type="binding site" evidence="2">
    <location>
        <begin position="9"/>
        <end position="12"/>
    </location>
    <ligand>
        <name>FAD</name>
        <dbReference type="ChEBI" id="CHEBI:57692"/>
    </ligand>
</feature>
<keyword evidence="2" id="KW-0285">Flavoprotein</keyword>
<feature type="binding site" evidence="2">
    <location>
        <position position="341"/>
    </location>
    <ligand>
        <name>FAD</name>
        <dbReference type="ChEBI" id="CHEBI:57692"/>
    </ligand>
</feature>
<dbReference type="InterPro" id="IPR006905">
    <property type="entry name" value="Flavin_halogenase"/>
</dbReference>
<dbReference type="PIRSF" id="PIRSF011396">
    <property type="entry name" value="Trp_halogenase"/>
    <property type="match status" value="1"/>
</dbReference>
<dbReference type="SUPFAM" id="SSF51905">
    <property type="entry name" value="FAD/NAD(P)-binding domain"/>
    <property type="match status" value="1"/>
</dbReference>
<protein>
    <submittedName>
        <fullName evidence="3">Tryptophan 7-halogenase</fullName>
    </submittedName>
</protein>
<evidence type="ECO:0000256" key="1">
    <source>
        <dbReference type="PIRSR" id="PIRSR011396-1"/>
    </source>
</evidence>